<reference evidence="4 5" key="1">
    <citation type="submission" date="2017-05" db="EMBL/GenBank/DDBJ databases">
        <authorList>
            <person name="Varghese N."/>
            <person name="Submissions S."/>
        </authorList>
    </citation>
    <scope>NUCLEOTIDE SEQUENCE [LARGE SCALE GENOMIC DNA]</scope>
    <source>
        <strain evidence="4 5">DSM 46834</strain>
    </source>
</reference>
<evidence type="ECO:0000256" key="1">
    <source>
        <dbReference type="SAM" id="MobiDB-lite"/>
    </source>
</evidence>
<evidence type="ECO:0000313" key="5">
    <source>
        <dbReference type="Proteomes" id="UP000317484"/>
    </source>
</evidence>
<feature type="compositionally biased region" description="Low complexity" evidence="1">
    <location>
        <begin position="1"/>
        <end position="24"/>
    </location>
</feature>
<sequence length="578" mass="63511">MAATTRAPTTPVPPASAAAQQPASGEVRRPDPPPIQRVRRRRRPSGEPPPLPRHLNASGKWWLASSGVVLVSLVVVVATRSVAFFDQLDTRVLQAIAEIRSPALTEVAEVTGVLGTSRAIHVVWLVNIAVLAVCRRWRHLLVLVVVGILVINLAATAAATLQRPRPYEVEILGPWLGYSMPSLPMTVLATFLVSSLYSLVPAGRRRNAAKWVVLVLLLVTASSRLYLAQDHPTDVVAGVVLGVAVPLAAFRLLTPNEVYPVRYRRGSPAHLDVTGARGEAITRALQDQLGVVATSVTPFGLAGSGGSTPLKITVKAPGDEESCVFGKLYAATHVRSDRWFKLGRTLLYGRLEDEKPYHSVRRLVQYEDYVLRLLSDAALPVPHPLGIVEITPEREYLLVAEFLQGAREIGESDIDEGVIDQGLAVVRRMWEIGMAHRDIKPANLMVRDGTLFMIDSAFAEIRPSPWRQAVDLANMMLVLALRTDAPTVYARARLQFSDEEIAEAFAATRGLTMPSQLRRMLRAQGRDLHKEFLDLLPYRLPPVRIQRWTWRRVGLSVVTVVALLLTVGIVIDLLGSPL</sequence>
<dbReference type="EMBL" id="FXTJ01000001">
    <property type="protein sequence ID" value="SMO38773.1"/>
    <property type="molecule type" value="Genomic_DNA"/>
</dbReference>
<evidence type="ECO:0000313" key="4">
    <source>
        <dbReference type="EMBL" id="SMO38773.1"/>
    </source>
</evidence>
<name>A0A521AVA4_9ACTN</name>
<dbReference type="Gene3D" id="1.10.510.10">
    <property type="entry name" value="Transferase(Phosphotransferase) domain 1"/>
    <property type="match status" value="1"/>
</dbReference>
<gene>
    <name evidence="4" type="ORF">SAMN06273567_101382</name>
</gene>
<dbReference type="SUPFAM" id="SSF48317">
    <property type="entry name" value="Acid phosphatase/Vanadium-dependent haloperoxidase"/>
    <property type="match status" value="1"/>
</dbReference>
<proteinExistence type="predicted"/>
<dbReference type="InterPro" id="IPR036938">
    <property type="entry name" value="PAP2/HPO_sf"/>
</dbReference>
<dbReference type="PANTHER" id="PTHR14969:SF13">
    <property type="entry name" value="AT30094P"/>
    <property type="match status" value="1"/>
</dbReference>
<accession>A0A521AVA4</accession>
<protein>
    <submittedName>
        <fullName evidence="4">PAP2 superfamily protein</fullName>
    </submittedName>
</protein>
<dbReference type="GO" id="GO:0004672">
    <property type="term" value="F:protein kinase activity"/>
    <property type="evidence" value="ECO:0007669"/>
    <property type="project" value="InterPro"/>
</dbReference>
<dbReference type="Gene3D" id="1.20.144.10">
    <property type="entry name" value="Phosphatidic acid phosphatase type 2/haloperoxidase"/>
    <property type="match status" value="1"/>
</dbReference>
<keyword evidence="5" id="KW-1185">Reference proteome</keyword>
<dbReference type="InterPro" id="IPR011009">
    <property type="entry name" value="Kinase-like_dom_sf"/>
</dbReference>
<dbReference type="PROSITE" id="PS00108">
    <property type="entry name" value="PROTEIN_KINASE_ST"/>
    <property type="match status" value="1"/>
</dbReference>
<dbReference type="AlphaFoldDB" id="A0A521AVA4"/>
<feature type="transmembrane region" description="Helical" evidence="2">
    <location>
        <begin position="235"/>
        <end position="254"/>
    </location>
</feature>
<feature type="transmembrane region" description="Helical" evidence="2">
    <location>
        <begin position="211"/>
        <end position="229"/>
    </location>
</feature>
<evidence type="ECO:0000256" key="2">
    <source>
        <dbReference type="SAM" id="Phobius"/>
    </source>
</evidence>
<feature type="transmembrane region" description="Helical" evidence="2">
    <location>
        <begin position="181"/>
        <end position="199"/>
    </location>
</feature>
<keyword evidence="2" id="KW-0812">Transmembrane</keyword>
<feature type="transmembrane region" description="Helical" evidence="2">
    <location>
        <begin position="61"/>
        <end position="83"/>
    </location>
</feature>
<dbReference type="SUPFAM" id="SSF56112">
    <property type="entry name" value="Protein kinase-like (PK-like)"/>
    <property type="match status" value="1"/>
</dbReference>
<keyword evidence="2" id="KW-0472">Membrane</keyword>
<keyword evidence="2" id="KW-1133">Transmembrane helix</keyword>
<dbReference type="PANTHER" id="PTHR14969">
    <property type="entry name" value="SPHINGOSINE-1-PHOSPHATE PHOSPHOHYDROLASE"/>
    <property type="match status" value="1"/>
</dbReference>
<organism evidence="4 5">
    <name type="scientific">Geodermatophilus aquaeductus</name>
    <dbReference type="NCBI Taxonomy" id="1564161"/>
    <lineage>
        <taxon>Bacteria</taxon>
        <taxon>Bacillati</taxon>
        <taxon>Actinomycetota</taxon>
        <taxon>Actinomycetes</taxon>
        <taxon>Geodermatophilales</taxon>
        <taxon>Geodermatophilaceae</taxon>
        <taxon>Geodermatophilus</taxon>
    </lineage>
</organism>
<dbReference type="Pfam" id="PF01569">
    <property type="entry name" value="PAP2"/>
    <property type="match status" value="1"/>
</dbReference>
<feature type="transmembrane region" description="Helical" evidence="2">
    <location>
        <begin position="553"/>
        <end position="575"/>
    </location>
</feature>
<feature type="domain" description="Phosphatidic acid phosphatase type 2/haloperoxidase" evidence="3">
    <location>
        <begin position="141"/>
        <end position="250"/>
    </location>
</feature>
<feature type="transmembrane region" description="Helical" evidence="2">
    <location>
        <begin position="140"/>
        <end position="161"/>
    </location>
</feature>
<dbReference type="InterPro" id="IPR000326">
    <property type="entry name" value="PAP2/HPO"/>
</dbReference>
<feature type="region of interest" description="Disordered" evidence="1">
    <location>
        <begin position="1"/>
        <end position="52"/>
    </location>
</feature>
<dbReference type="SMART" id="SM00014">
    <property type="entry name" value="acidPPc"/>
    <property type="match status" value="1"/>
</dbReference>
<dbReference type="InterPro" id="IPR008271">
    <property type="entry name" value="Ser/Thr_kinase_AS"/>
</dbReference>
<evidence type="ECO:0000259" key="3">
    <source>
        <dbReference type="SMART" id="SM00014"/>
    </source>
</evidence>
<dbReference type="Proteomes" id="UP000317484">
    <property type="component" value="Unassembled WGS sequence"/>
</dbReference>
<dbReference type="RefSeq" id="WP_142456660.1">
    <property type="nucleotide sequence ID" value="NZ_FXTJ01000001.1"/>
</dbReference>
<feature type="transmembrane region" description="Helical" evidence="2">
    <location>
        <begin position="110"/>
        <end position="133"/>
    </location>
</feature>